<gene>
    <name evidence="1" type="ORF">C7441_11088</name>
</gene>
<dbReference type="AlphaFoldDB" id="A0A316C0L5"/>
<accession>A0A316C0L5</accession>
<dbReference type="Proteomes" id="UP000245396">
    <property type="component" value="Unassembled WGS sequence"/>
</dbReference>
<dbReference type="OrthoDB" id="8001497at2"/>
<comment type="caution">
    <text evidence="1">The sequence shown here is derived from an EMBL/GenBank/DDBJ whole genome shotgun (WGS) entry which is preliminary data.</text>
</comment>
<proteinExistence type="predicted"/>
<organism evidence="1 2">
    <name type="scientific">Pseudaminobacter salicylatoxidans</name>
    <dbReference type="NCBI Taxonomy" id="93369"/>
    <lineage>
        <taxon>Bacteria</taxon>
        <taxon>Pseudomonadati</taxon>
        <taxon>Pseudomonadota</taxon>
        <taxon>Alphaproteobacteria</taxon>
        <taxon>Hyphomicrobiales</taxon>
        <taxon>Phyllobacteriaceae</taxon>
        <taxon>Pseudaminobacter</taxon>
    </lineage>
</organism>
<name>A0A316C0L5_PSESE</name>
<evidence type="ECO:0000313" key="1">
    <source>
        <dbReference type="EMBL" id="PWJ81556.1"/>
    </source>
</evidence>
<sequence length="85" mass="9705">MKHASYSEWAVTPGFVFITDNCRDDLPSVTNDAERVVSECLAYYGEKRIIYRDSDGRWDELLHTGIQFRGFAPYNGDVPGVERTV</sequence>
<dbReference type="RefSeq" id="WP_109613532.1">
    <property type="nucleotide sequence ID" value="NZ_QGGG01000010.1"/>
</dbReference>
<reference evidence="1 2" key="1">
    <citation type="submission" date="2018-05" db="EMBL/GenBank/DDBJ databases">
        <title>Genomic Encyclopedia of Type Strains, Phase IV (KMG-IV): sequencing the most valuable type-strain genomes for metagenomic binning, comparative biology and taxonomic classification.</title>
        <authorList>
            <person name="Goeker M."/>
        </authorList>
    </citation>
    <scope>NUCLEOTIDE SEQUENCE [LARGE SCALE GENOMIC DNA]</scope>
    <source>
        <strain evidence="1 2">DSM 6986</strain>
    </source>
</reference>
<evidence type="ECO:0000313" key="2">
    <source>
        <dbReference type="Proteomes" id="UP000245396"/>
    </source>
</evidence>
<keyword evidence="2" id="KW-1185">Reference proteome</keyword>
<protein>
    <submittedName>
        <fullName evidence="1">Uncharacterized protein</fullName>
    </submittedName>
</protein>
<dbReference type="EMBL" id="QGGG01000010">
    <property type="protein sequence ID" value="PWJ81556.1"/>
    <property type="molecule type" value="Genomic_DNA"/>
</dbReference>